<feature type="region of interest" description="Disordered" evidence="1">
    <location>
        <begin position="45"/>
        <end position="95"/>
    </location>
</feature>
<comment type="caution">
    <text evidence="2">The sequence shown here is derived from an EMBL/GenBank/DDBJ whole genome shotgun (WGS) entry which is preliminary data.</text>
</comment>
<sequence>MDKWNVEIGKRKVKMVKRKVETDKRKVEISKRKVEIESLLHELLDDDRPSLSSDSEAGSDIELENPSPNDIQDSTSEEELSDREASANNQNSKLKRRQFIENLAMKLIEPHIRERQMHLHLPWSMRQRLSEILKIDEVPGAAGPSRNGRCFVCGWKK</sequence>
<gene>
    <name evidence="2" type="ORF">PAPOLLO_LOCUS15980</name>
</gene>
<dbReference type="Proteomes" id="UP000691718">
    <property type="component" value="Unassembled WGS sequence"/>
</dbReference>
<name>A0A8S3XDM8_PARAO</name>
<evidence type="ECO:0000313" key="3">
    <source>
        <dbReference type="Proteomes" id="UP000691718"/>
    </source>
</evidence>
<accession>A0A8S3XDM8</accession>
<evidence type="ECO:0000256" key="1">
    <source>
        <dbReference type="SAM" id="MobiDB-lite"/>
    </source>
</evidence>
<keyword evidence="3" id="KW-1185">Reference proteome</keyword>
<evidence type="ECO:0000313" key="2">
    <source>
        <dbReference type="EMBL" id="CAG5013697.1"/>
    </source>
</evidence>
<dbReference type="EMBL" id="CAJQZP010001058">
    <property type="protein sequence ID" value="CAG5013697.1"/>
    <property type="molecule type" value="Genomic_DNA"/>
</dbReference>
<organism evidence="2 3">
    <name type="scientific">Parnassius apollo</name>
    <name type="common">Apollo butterfly</name>
    <name type="synonym">Papilio apollo</name>
    <dbReference type="NCBI Taxonomy" id="110799"/>
    <lineage>
        <taxon>Eukaryota</taxon>
        <taxon>Metazoa</taxon>
        <taxon>Ecdysozoa</taxon>
        <taxon>Arthropoda</taxon>
        <taxon>Hexapoda</taxon>
        <taxon>Insecta</taxon>
        <taxon>Pterygota</taxon>
        <taxon>Neoptera</taxon>
        <taxon>Endopterygota</taxon>
        <taxon>Lepidoptera</taxon>
        <taxon>Glossata</taxon>
        <taxon>Ditrysia</taxon>
        <taxon>Papilionoidea</taxon>
        <taxon>Papilionidae</taxon>
        <taxon>Parnassiinae</taxon>
        <taxon>Parnassini</taxon>
        <taxon>Parnassius</taxon>
        <taxon>Parnassius</taxon>
    </lineage>
</organism>
<proteinExistence type="predicted"/>
<dbReference type="OrthoDB" id="8191541at2759"/>
<reference evidence="2" key="1">
    <citation type="submission" date="2021-04" db="EMBL/GenBank/DDBJ databases">
        <authorList>
            <person name="Tunstrom K."/>
        </authorList>
    </citation>
    <scope>NUCLEOTIDE SEQUENCE</scope>
</reference>
<dbReference type="AlphaFoldDB" id="A0A8S3XDM8"/>
<protein>
    <submittedName>
        <fullName evidence="2">(apollo) hypothetical protein</fullName>
    </submittedName>
</protein>